<dbReference type="GO" id="GO:0034587">
    <property type="term" value="P:piRNA processing"/>
    <property type="evidence" value="ECO:0007669"/>
    <property type="project" value="UniProtKB-ARBA"/>
</dbReference>
<dbReference type="InterPro" id="IPR003165">
    <property type="entry name" value="Piwi"/>
</dbReference>
<feature type="compositionally biased region" description="Basic and acidic residues" evidence="1">
    <location>
        <begin position="1"/>
        <end position="10"/>
    </location>
</feature>
<feature type="domain" description="PAZ" evidence="2">
    <location>
        <begin position="221"/>
        <end position="322"/>
    </location>
</feature>
<dbReference type="Pfam" id="PF02170">
    <property type="entry name" value="PAZ"/>
    <property type="match status" value="1"/>
</dbReference>
<feature type="region of interest" description="Disordered" evidence="1">
    <location>
        <begin position="1"/>
        <end position="36"/>
    </location>
</feature>
<dbReference type="Proteomes" id="UP000198287">
    <property type="component" value="Unassembled WGS sequence"/>
</dbReference>
<dbReference type="InterPro" id="IPR003100">
    <property type="entry name" value="PAZ_dom"/>
</dbReference>
<evidence type="ECO:0000259" key="3">
    <source>
        <dbReference type="PROSITE" id="PS50822"/>
    </source>
</evidence>
<dbReference type="PROSITE" id="PS50822">
    <property type="entry name" value="PIWI"/>
    <property type="match status" value="1"/>
</dbReference>
<dbReference type="Gene3D" id="2.170.260.10">
    <property type="entry name" value="paz domain"/>
    <property type="match status" value="1"/>
</dbReference>
<dbReference type="CDD" id="cd02846">
    <property type="entry name" value="PAZ_argonaute_like"/>
    <property type="match status" value="1"/>
</dbReference>
<dbReference type="SUPFAM" id="SSF101690">
    <property type="entry name" value="PAZ domain"/>
    <property type="match status" value="1"/>
</dbReference>
<protein>
    <submittedName>
        <fullName evidence="4">Protein argonaute-3</fullName>
    </submittedName>
</protein>
<dbReference type="SMART" id="SM00950">
    <property type="entry name" value="Piwi"/>
    <property type="match status" value="1"/>
</dbReference>
<dbReference type="Gene3D" id="3.40.50.2300">
    <property type="match status" value="1"/>
</dbReference>
<accession>A0A226EGD3</accession>
<dbReference type="InterPro" id="IPR036397">
    <property type="entry name" value="RNaseH_sf"/>
</dbReference>
<dbReference type="EMBL" id="LNIX01000004">
    <property type="protein sequence ID" value="OXA56469.1"/>
    <property type="molecule type" value="Genomic_DNA"/>
</dbReference>
<reference evidence="4 5" key="1">
    <citation type="submission" date="2015-12" db="EMBL/GenBank/DDBJ databases">
        <title>The genome of Folsomia candida.</title>
        <authorList>
            <person name="Faddeeva A."/>
            <person name="Derks M.F."/>
            <person name="Anvar Y."/>
            <person name="Smit S."/>
            <person name="Van Straalen N."/>
            <person name="Roelofs D."/>
        </authorList>
    </citation>
    <scope>NUCLEOTIDE SEQUENCE [LARGE SCALE GENOMIC DNA]</scope>
    <source>
        <strain evidence="4 5">VU population</strain>
        <tissue evidence="4">Whole body</tissue>
    </source>
</reference>
<evidence type="ECO:0000313" key="5">
    <source>
        <dbReference type="Proteomes" id="UP000198287"/>
    </source>
</evidence>
<dbReference type="SUPFAM" id="SSF53098">
    <property type="entry name" value="Ribonuclease H-like"/>
    <property type="match status" value="1"/>
</dbReference>
<dbReference type="OMA" id="IANCAFV"/>
<dbReference type="OrthoDB" id="10252740at2759"/>
<dbReference type="PANTHER" id="PTHR22891">
    <property type="entry name" value="EUKARYOTIC TRANSLATION INITIATION FACTOR 2C"/>
    <property type="match status" value="1"/>
</dbReference>
<evidence type="ECO:0000259" key="2">
    <source>
        <dbReference type="PROSITE" id="PS50821"/>
    </source>
</evidence>
<dbReference type="InterPro" id="IPR036085">
    <property type="entry name" value="PAZ_dom_sf"/>
</dbReference>
<dbReference type="Gene3D" id="3.30.420.10">
    <property type="entry name" value="Ribonuclease H-like superfamily/Ribonuclease H"/>
    <property type="match status" value="2"/>
</dbReference>
<dbReference type="Pfam" id="PF02171">
    <property type="entry name" value="Piwi"/>
    <property type="match status" value="2"/>
</dbReference>
<name>A0A226EGD3_FOLCA</name>
<gene>
    <name evidence="4" type="ORF">Fcan01_08677</name>
</gene>
<organism evidence="4 5">
    <name type="scientific">Folsomia candida</name>
    <name type="common">Springtail</name>
    <dbReference type="NCBI Taxonomy" id="158441"/>
    <lineage>
        <taxon>Eukaryota</taxon>
        <taxon>Metazoa</taxon>
        <taxon>Ecdysozoa</taxon>
        <taxon>Arthropoda</taxon>
        <taxon>Hexapoda</taxon>
        <taxon>Collembola</taxon>
        <taxon>Entomobryomorpha</taxon>
        <taxon>Isotomoidea</taxon>
        <taxon>Isotomidae</taxon>
        <taxon>Proisotominae</taxon>
        <taxon>Folsomia</taxon>
    </lineage>
</organism>
<comment type="caution">
    <text evidence="4">The sequence shown here is derived from an EMBL/GenBank/DDBJ whole genome shotgun (WGS) entry which is preliminary data.</text>
</comment>
<keyword evidence="5" id="KW-1185">Reference proteome</keyword>
<evidence type="ECO:0000313" key="4">
    <source>
        <dbReference type="EMBL" id="OXA56469.1"/>
    </source>
</evidence>
<dbReference type="STRING" id="158441.A0A226EGD3"/>
<dbReference type="InterPro" id="IPR012337">
    <property type="entry name" value="RNaseH-like_sf"/>
</dbReference>
<dbReference type="PROSITE" id="PS50821">
    <property type="entry name" value="PAZ"/>
    <property type="match status" value="1"/>
</dbReference>
<feature type="domain" description="Piwi" evidence="3">
    <location>
        <begin position="514"/>
        <end position="881"/>
    </location>
</feature>
<dbReference type="GO" id="GO:0003723">
    <property type="term" value="F:RNA binding"/>
    <property type="evidence" value="ECO:0007669"/>
    <property type="project" value="InterPro"/>
</dbReference>
<dbReference type="AlphaFoldDB" id="A0A226EGD3"/>
<proteinExistence type="predicted"/>
<sequence length="912" mass="102385">MERVKRDDGGSSKARGKKGGGGSGGGGPLPPRRLPKPIPQLVLTVLLKRLRKNTGHFGIVSDLSNNIYSTEPLEQFNVVGVHSVRMAEVDQTILQEDDDGEIKVTITSTGQQIDTRQMQWELNTKGTWRGFELETSIKTTLEQVNNAIVKSLPTYKFIPLGRSNLIRWPENQGTGDLGGGVVCWKGISANVAMGWQPYLSADLSHCAFLADTKVMDALKEKIRDLPNDVTQWKPWQFQEAKSFLKNVKIRYKVNGKTIGGPVTELLPRSVSQETFHWEEKGFTTSVYDYFTKHHGIKLNKNGPCLELRKRCKVPAELCIIKKGQSFSRKLDDKQTSNMLNVAKKAPAVLKCEIEEEISNLPTQDNKEIMSAWGMNIGNEMLFLKNTRVLAAPQLRYGPGNGSNSGKGDAIITPKEGQWDPWSGEYAFLNSKTVNVWTIVKVGGAGDKFAPNDDDILQFAQQLRNNGNRKGISFKTRPIRDDGKMAHLRPNDAAASNVTQLVELFENLATQNCDLVVSIIPRKNSPLYSHIKQAAELHVGLLTQCVVGQNVTKGQDATVQNILLKINSKLGGVNYAMQIPPDIEVLNQIDIMRCPMLIMGADVTHPPPGSMKKIQIGKGKTEDVAVPSFVGVTGSIDMTGMPFMMDIRAQRKADRGAAEVIQDLDKIVLDMLIMFRRQTKGIRPRKIIYYRDGVGEGQFPEVLHTEMLAMRKACNSLTDYDGSPYQPKITFVTVQKQDNGRTDKDNRNRFSPSYIIPQGEDPINFWVQPDHTPGRQGRHKTRFFYHSPRGIVNPPPGTVVDKEIVHQTQTDFYLCSHAGMMGTSRPTRYHVLWDDSNFTADEIQHLTYYLCYMYVRCNKSVRIPAPTYYAHWAAARAKALTDGMEEYFGNLPKLNERMRRHEEILKNNPMHFV</sequence>
<evidence type="ECO:0000256" key="1">
    <source>
        <dbReference type="SAM" id="MobiDB-lite"/>
    </source>
</evidence>